<reference evidence="1 2" key="1">
    <citation type="submission" date="2013-01" db="EMBL/GenBank/DDBJ databases">
        <authorList>
            <person name="Harkins D.M."/>
            <person name="Durkin A.S."/>
            <person name="Brinkac L.M."/>
            <person name="Haft D.H."/>
            <person name="Selengut J.D."/>
            <person name="Sanka R."/>
            <person name="DePew J."/>
            <person name="Purushe J."/>
            <person name="Whelen A.C."/>
            <person name="Vinetz J.M."/>
            <person name="Sutton G.G."/>
            <person name="Nierman W.C."/>
            <person name="Fouts D.E."/>
        </authorList>
    </citation>
    <scope>NUCLEOTIDE SEQUENCE [LARGE SCALE GENOMIC DNA]</scope>
    <source>
        <strain evidence="1 2">2007001578</strain>
    </source>
</reference>
<evidence type="ECO:0000313" key="1">
    <source>
        <dbReference type="EMBL" id="EMM99312.1"/>
    </source>
</evidence>
<sequence>MSDKLIQAFSEIGVKNFDSYPMTLRRVDTGEKYHNFSAVNFIGEIDAIDREKSLFTPNALRKFKSIVISSEKVDDLKSFRLVDGPGLLVVTEAVANYLRKWDFKALLLQPTQEYDGV</sequence>
<comment type="caution">
    <text evidence="1">The sequence shown here is derived from an EMBL/GenBank/DDBJ whole genome shotgun (WGS) entry which is preliminary data.</text>
</comment>
<keyword evidence="2" id="KW-1185">Reference proteome</keyword>
<gene>
    <name evidence="1" type="ORF">LEP1GSC035_2667</name>
</gene>
<dbReference type="EMBL" id="AHMH02000122">
    <property type="protein sequence ID" value="EMM99312.1"/>
    <property type="molecule type" value="Genomic_DNA"/>
</dbReference>
<protein>
    <submittedName>
        <fullName evidence="1">Uncharacterized protein</fullName>
    </submittedName>
</protein>
<organism evidence="1 2">
    <name type="scientific">Leptospira noguchii str. 2007001578</name>
    <dbReference type="NCBI Taxonomy" id="1049974"/>
    <lineage>
        <taxon>Bacteria</taxon>
        <taxon>Pseudomonadati</taxon>
        <taxon>Spirochaetota</taxon>
        <taxon>Spirochaetia</taxon>
        <taxon>Leptospirales</taxon>
        <taxon>Leptospiraceae</taxon>
        <taxon>Leptospira</taxon>
    </lineage>
</organism>
<dbReference type="Proteomes" id="UP000012099">
    <property type="component" value="Unassembled WGS sequence"/>
</dbReference>
<accession>A0ABP2T569</accession>
<evidence type="ECO:0000313" key="2">
    <source>
        <dbReference type="Proteomes" id="UP000012099"/>
    </source>
</evidence>
<name>A0ABP2T569_9LEPT</name>
<proteinExistence type="predicted"/>